<evidence type="ECO:0000256" key="5">
    <source>
        <dbReference type="ARBA" id="ARBA00023136"/>
    </source>
</evidence>
<feature type="transmembrane region" description="Helical" evidence="7">
    <location>
        <begin position="231"/>
        <end position="254"/>
    </location>
</feature>
<dbReference type="PANTHER" id="PTHR34390">
    <property type="entry name" value="UPF0442 PROTEIN YJJB-RELATED"/>
    <property type="match status" value="1"/>
</dbReference>
<dbReference type="PANTHER" id="PTHR34390:SF2">
    <property type="entry name" value="SUCCINATE TRANSPORTER SUBUNIT YJJP-RELATED"/>
    <property type="match status" value="1"/>
</dbReference>
<dbReference type="Pfam" id="PF06738">
    <property type="entry name" value="ThrE"/>
    <property type="match status" value="1"/>
</dbReference>
<evidence type="ECO:0000256" key="6">
    <source>
        <dbReference type="ARBA" id="ARBA00034125"/>
    </source>
</evidence>
<organism evidence="9 10">
    <name type="scientific">Lacticaseibacillus pabuli</name>
    <dbReference type="NCBI Taxonomy" id="3025672"/>
    <lineage>
        <taxon>Bacteria</taxon>
        <taxon>Bacillati</taxon>
        <taxon>Bacillota</taxon>
        <taxon>Bacilli</taxon>
        <taxon>Lactobacillales</taxon>
        <taxon>Lactobacillaceae</taxon>
        <taxon>Lacticaseibacillus</taxon>
    </lineage>
</organism>
<dbReference type="EMBL" id="CP117884">
    <property type="protein sequence ID" value="WDF82514.1"/>
    <property type="molecule type" value="Genomic_DNA"/>
</dbReference>
<feature type="transmembrane region" description="Helical" evidence="7">
    <location>
        <begin position="120"/>
        <end position="138"/>
    </location>
</feature>
<feature type="transmembrane region" description="Helical" evidence="7">
    <location>
        <begin position="144"/>
        <end position="164"/>
    </location>
</feature>
<keyword evidence="5 7" id="KW-0472">Membrane</keyword>
<sequence length="255" mass="27805">MDVDQKDLDKNEILDTCLLAGRIMIEGGSEMYRVEDTMKRIAINAGEDSALIFTTATGIFASVRNQPYMQLRPVQDRDIDMEKVARVNTLSRRFAAKEIDLNDLHTELEHLEKHIPYFPMWLQLIGAAAVSALLMVVFTQHYDWFDIPLAGVAGAIGFGVSHYIHQLTNIKFVSELTGSLALAAVTLLGIKLGLGHNMDNILIGAVMPLVPGVAITNSIRDMLAGHLLTGMARGMEAVLTACAIGFGIAIVIMIA</sequence>
<reference evidence="9 10" key="1">
    <citation type="submission" date="2023-02" db="EMBL/GenBank/DDBJ databases">
        <title>Genome sequence of Lacticaseibacillus sp. KACC 23028.</title>
        <authorList>
            <person name="Kim S."/>
            <person name="Heo J."/>
            <person name="Kwon S.-W."/>
        </authorList>
    </citation>
    <scope>NUCLEOTIDE SEQUENCE [LARGE SCALE GENOMIC DNA]</scope>
    <source>
        <strain evidence="9 10">KACC 23028</strain>
    </source>
</reference>
<evidence type="ECO:0000256" key="7">
    <source>
        <dbReference type="SAM" id="Phobius"/>
    </source>
</evidence>
<evidence type="ECO:0000256" key="1">
    <source>
        <dbReference type="ARBA" id="ARBA00004651"/>
    </source>
</evidence>
<comment type="subcellular location">
    <subcellularLocation>
        <location evidence="1">Cell membrane</location>
        <topology evidence="1">Multi-pass membrane protein</topology>
    </subcellularLocation>
</comment>
<name>A0ABY7WQQ5_9LACO</name>
<evidence type="ECO:0000313" key="9">
    <source>
        <dbReference type="EMBL" id="WDF82514.1"/>
    </source>
</evidence>
<evidence type="ECO:0000256" key="4">
    <source>
        <dbReference type="ARBA" id="ARBA00022989"/>
    </source>
</evidence>
<protein>
    <submittedName>
        <fullName evidence="9">Threonine/serine exporter family protein</fullName>
    </submittedName>
</protein>
<gene>
    <name evidence="9" type="ORF">PQ472_11555</name>
</gene>
<comment type="similarity">
    <text evidence="6">Belongs to the ThrE exporter (TC 2.A.79) family.</text>
</comment>
<proteinExistence type="inferred from homology"/>
<dbReference type="Proteomes" id="UP001220377">
    <property type="component" value="Chromosome"/>
</dbReference>
<keyword evidence="4 7" id="KW-1133">Transmembrane helix</keyword>
<evidence type="ECO:0000259" key="8">
    <source>
        <dbReference type="Pfam" id="PF06738"/>
    </source>
</evidence>
<dbReference type="InterPro" id="IPR050539">
    <property type="entry name" value="ThrE_Dicarb/AminoAcid_Exp"/>
</dbReference>
<keyword evidence="2" id="KW-1003">Cell membrane</keyword>
<keyword evidence="3 7" id="KW-0812">Transmembrane</keyword>
<evidence type="ECO:0000256" key="2">
    <source>
        <dbReference type="ARBA" id="ARBA00022475"/>
    </source>
</evidence>
<feature type="transmembrane region" description="Helical" evidence="7">
    <location>
        <begin position="200"/>
        <end position="219"/>
    </location>
</feature>
<keyword evidence="10" id="KW-1185">Reference proteome</keyword>
<evidence type="ECO:0000256" key="3">
    <source>
        <dbReference type="ARBA" id="ARBA00022692"/>
    </source>
</evidence>
<evidence type="ECO:0000313" key="10">
    <source>
        <dbReference type="Proteomes" id="UP001220377"/>
    </source>
</evidence>
<feature type="transmembrane region" description="Helical" evidence="7">
    <location>
        <begin position="176"/>
        <end position="194"/>
    </location>
</feature>
<dbReference type="InterPro" id="IPR010619">
    <property type="entry name" value="ThrE-like_N"/>
</dbReference>
<dbReference type="RefSeq" id="WP_274260018.1">
    <property type="nucleotide sequence ID" value="NZ_CP117884.1"/>
</dbReference>
<accession>A0ABY7WQQ5</accession>
<feature type="domain" description="Threonine/serine exporter-like N-terminal" evidence="8">
    <location>
        <begin position="15"/>
        <end position="254"/>
    </location>
</feature>